<gene>
    <name evidence="1" type="ORF">H2198_000359</name>
</gene>
<accession>A0ACC3AK20</accession>
<organism evidence="1 2">
    <name type="scientific">Neophaeococcomyces mojaviensis</name>
    <dbReference type="NCBI Taxonomy" id="3383035"/>
    <lineage>
        <taxon>Eukaryota</taxon>
        <taxon>Fungi</taxon>
        <taxon>Dikarya</taxon>
        <taxon>Ascomycota</taxon>
        <taxon>Pezizomycotina</taxon>
        <taxon>Eurotiomycetes</taxon>
        <taxon>Chaetothyriomycetidae</taxon>
        <taxon>Chaetothyriales</taxon>
        <taxon>Chaetothyriales incertae sedis</taxon>
        <taxon>Neophaeococcomyces</taxon>
    </lineage>
</organism>
<comment type="caution">
    <text evidence="1">The sequence shown here is derived from an EMBL/GenBank/DDBJ whole genome shotgun (WGS) entry which is preliminary data.</text>
</comment>
<dbReference type="Proteomes" id="UP001172386">
    <property type="component" value="Unassembled WGS sequence"/>
</dbReference>
<sequence length="565" mass="58383">MQYRYSGALIGALLASVNAHTWVEQLMAIAPNGTFVGQPGFPRGNVMRGTPGFGDPAMVNLIPGNGRVINDIRPTDLMCKDSQTTQTQTSGSPRLQAQAGANVALRYQENGHVSLPQNQPGKPDNRGTLYVYGTTQPSTDDKFLSIHRVWNAQGTGGDGRGVLLSTQNFDDSQCYQVNGGTISQQRQKTFSHTASQLMGGDLWCQQDIKIPDTAPSGKPYTLYWVWDWPTMPGTAGFPNGKQEIYTTCMDVDVVAGTGAQNKAVANSFVKGQDLNNAAIAAQLNDIANPTAVVGKSIAFSAASGVPSATDNSGMTFTMASTSAVPVSSQDSSSQLSGFTSFLTETATGNVATSALPATQTSAAATNSRSRPSVAPIGSTSSGFPPQATDGNCSQGSGRGCRGRPNNSAGPSSVASPIASPIASSVFDPVASSAASPVASSVFNPVASSIASSVPTVAATASTGANRNTGTAITTARARSTTTAINTAAPSTITQLQTAFQTVTQTRMETVYTSLGKRDESTATTEAPSTSSTATAACSKAESAYQLRARNPFFILPFNKQPSAGC</sequence>
<dbReference type="EMBL" id="JAPDRQ010000004">
    <property type="protein sequence ID" value="KAJ9664141.1"/>
    <property type="molecule type" value="Genomic_DNA"/>
</dbReference>
<keyword evidence="2" id="KW-1185">Reference proteome</keyword>
<name>A0ACC3AK20_9EURO</name>
<evidence type="ECO:0000313" key="2">
    <source>
        <dbReference type="Proteomes" id="UP001172386"/>
    </source>
</evidence>
<evidence type="ECO:0000313" key="1">
    <source>
        <dbReference type="EMBL" id="KAJ9664141.1"/>
    </source>
</evidence>
<protein>
    <submittedName>
        <fullName evidence="1">Uncharacterized protein</fullName>
    </submittedName>
</protein>
<proteinExistence type="predicted"/>
<reference evidence="1" key="1">
    <citation type="submission" date="2022-10" db="EMBL/GenBank/DDBJ databases">
        <title>Culturing micro-colonial fungi from biological soil crusts in the Mojave desert and describing Neophaeococcomyces mojavensis, and introducing the new genera and species Taxawa tesnikishii.</title>
        <authorList>
            <person name="Kurbessoian T."/>
            <person name="Stajich J.E."/>
        </authorList>
    </citation>
    <scope>NUCLEOTIDE SEQUENCE</scope>
    <source>
        <strain evidence="1">JES_112</strain>
    </source>
</reference>